<dbReference type="InterPro" id="IPR029421">
    <property type="entry name" value="MTBP_N"/>
</dbReference>
<evidence type="ECO:0000259" key="3">
    <source>
        <dbReference type="Pfam" id="PF14919"/>
    </source>
</evidence>
<feature type="region of interest" description="Disordered" evidence="1">
    <location>
        <begin position="965"/>
        <end position="998"/>
    </location>
</feature>
<feature type="region of interest" description="Disordered" evidence="1">
    <location>
        <begin position="18"/>
        <end position="39"/>
    </location>
</feature>
<dbReference type="InterPro" id="IPR029420">
    <property type="entry name" value="MTBP_central"/>
</dbReference>
<dbReference type="InterPro" id="IPR039061">
    <property type="entry name" value="MTBP"/>
</dbReference>
<evidence type="ECO:0000313" key="5">
    <source>
        <dbReference type="EMBL" id="KAH0509567.1"/>
    </source>
</evidence>
<accession>A0A8J6GFY7</accession>
<feature type="domain" description="DM2" evidence="3">
    <location>
        <begin position="420"/>
        <end position="582"/>
    </location>
</feature>
<feature type="domain" description="MDN2-binding protein C-terminal" evidence="4">
    <location>
        <begin position="808"/>
        <end position="1038"/>
    </location>
</feature>
<dbReference type="PANTHER" id="PTHR14382">
    <property type="entry name" value="MDM2-BINDING PROTEIN"/>
    <property type="match status" value="1"/>
</dbReference>
<dbReference type="Pfam" id="PF14920">
    <property type="entry name" value="MTBP_C"/>
    <property type="match status" value="1"/>
</dbReference>
<dbReference type="Proteomes" id="UP000710432">
    <property type="component" value="Unassembled WGS sequence"/>
</dbReference>
<evidence type="ECO:0000259" key="2">
    <source>
        <dbReference type="Pfam" id="PF14918"/>
    </source>
</evidence>
<sequence length="1049" mass="117468">MDRYLLLVTWREGKFRSVAGGESEPGTEAASLESSGKQPHLTTSSIYHLLKRSISDSIHPEDSTFPENLQSLGTTLTTGECFLSAIGESEHSVSGILETKKPAFDVRGKAEEEEEVMDRQRFPGLCEESEERDAAGTPSGSIALRNSNVVFSDGGRCSDWQEIHFDAEKDKIEDVLQANIEECQSAVECLEEDDSNSRESLSLADLYEESAESLHQLSDKLPAPGRAMLDIILLPSDKEPPKLRECLPAVGALKHLKEWHAAKVTIAGDHRDINCQKIADYLSAKVVPFEEFRNAIDSRELWRGEIQIRERKFGFEISFPEFCLKGSTPTSISMHNLNTCFLAKEIAPSKDKNILPKVFHYYGPALEFVQMIKLSDLPSCYMSDIEFELYPFADVFILFYFRWVKHFSGRMFWYQQYREVTGNCVKQNSFLLLEQLSSLCGKVGALFVLPCTVSNGLIPPPNQLASRKWKEYIAKKPMTISGHSSSVPDVAVKGEYSSYYLLLQGNGKKRCKATLLHSANQINGSFALIFIHGKMKTKKEEAALSFPFDFSSLLSFSAEQVLQREKQLASIQVLALKECLTAWQLSCTPGCPGCNVIHLNPESGAWDGASQALLGNCQNWATTDQPYRKSFQDVLQRGYPKTAGCQSLIGHVQTKRRKAASQPEAVSADELKSLLVLTRERFLGHFDALAPKAVLTQTDRMKSAGMVNDARTAEPYSSSLMETNPLEWPERHVLQNLETFEKAKQKMRTGSLPRSSEQLLGHKEGPRDSITLLDAKELLKYFTSDGLPVGDLQPLQIQRGEKTFVLTPELSPRKLQVLPFEKASECLYHGIEYCLDDQKALERDGGFSELQSRLIRYETQTTCTRDSFPVPTVLSPLPSPAVLSEPRSVPDGEALQSELRTEVSGLKRRSKDPSCHYPQKRLTKSESSDCLLSQTSCSSNRYHHVGTSRKPHAERSVSVLAAPRREASKVTAKTGAGQKSACASKPPKQVKESRSQKHTRMLKEVVKDTLKQQRITEAHECFAACSQRLFEISKFYLKVIEWVLEKSKR</sequence>
<feature type="domain" description="DM2" evidence="2">
    <location>
        <begin position="157"/>
        <end position="330"/>
    </location>
</feature>
<gene>
    <name evidence="5" type="ORF">LTLLF_158075</name>
</gene>
<feature type="domain" description="DM2" evidence="3">
    <location>
        <begin position="357"/>
        <end position="389"/>
    </location>
</feature>
<evidence type="ECO:0000313" key="6">
    <source>
        <dbReference type="Proteomes" id="UP000710432"/>
    </source>
</evidence>
<evidence type="ECO:0000259" key="4">
    <source>
        <dbReference type="Pfam" id="PF14920"/>
    </source>
</evidence>
<organism evidence="5 6">
    <name type="scientific">Microtus ochrogaster</name>
    <name type="common">Prairie vole</name>
    <dbReference type="NCBI Taxonomy" id="79684"/>
    <lineage>
        <taxon>Eukaryota</taxon>
        <taxon>Metazoa</taxon>
        <taxon>Chordata</taxon>
        <taxon>Craniata</taxon>
        <taxon>Vertebrata</taxon>
        <taxon>Euteleostomi</taxon>
        <taxon>Mammalia</taxon>
        <taxon>Eutheria</taxon>
        <taxon>Euarchontoglires</taxon>
        <taxon>Glires</taxon>
        <taxon>Rodentia</taxon>
        <taxon>Myomorpha</taxon>
        <taxon>Muroidea</taxon>
        <taxon>Cricetidae</taxon>
        <taxon>Arvicolinae</taxon>
        <taxon>Microtus</taxon>
    </lineage>
</organism>
<dbReference type="Pfam" id="PF14918">
    <property type="entry name" value="MTBP_N"/>
    <property type="match status" value="1"/>
</dbReference>
<protein>
    <submittedName>
        <fullName evidence="5">Mdm2-binding protein</fullName>
    </submittedName>
</protein>
<feature type="domain" description="DM2" evidence="3">
    <location>
        <begin position="634"/>
        <end position="804"/>
    </location>
</feature>
<dbReference type="AlphaFoldDB" id="A0A8J6GFY7"/>
<dbReference type="PANTHER" id="PTHR14382:SF1">
    <property type="entry name" value="MDM2-BINDING PROTEIN"/>
    <property type="match status" value="1"/>
</dbReference>
<dbReference type="GO" id="GO:0007089">
    <property type="term" value="P:traversing start control point of mitotic cell cycle"/>
    <property type="evidence" value="ECO:0007669"/>
    <property type="project" value="TreeGrafter"/>
</dbReference>
<evidence type="ECO:0000256" key="1">
    <source>
        <dbReference type="SAM" id="MobiDB-lite"/>
    </source>
</evidence>
<dbReference type="GO" id="GO:0031396">
    <property type="term" value="P:regulation of protein ubiquitination"/>
    <property type="evidence" value="ECO:0007669"/>
    <property type="project" value="InterPro"/>
</dbReference>
<proteinExistence type="predicted"/>
<dbReference type="EMBL" id="JAATJU010022800">
    <property type="protein sequence ID" value="KAH0509567.1"/>
    <property type="molecule type" value="Genomic_DNA"/>
</dbReference>
<dbReference type="InterPro" id="IPR029418">
    <property type="entry name" value="MTBP_C"/>
</dbReference>
<feature type="compositionally biased region" description="Basic and acidic residues" evidence="1">
    <location>
        <begin position="989"/>
        <end position="998"/>
    </location>
</feature>
<name>A0A8J6GFY7_MICOH</name>
<comment type="caution">
    <text evidence="5">The sequence shown here is derived from an EMBL/GenBank/DDBJ whole genome shotgun (WGS) entry which is preliminary data.</text>
</comment>
<dbReference type="GO" id="GO:0034501">
    <property type="term" value="P:protein localization to kinetochore"/>
    <property type="evidence" value="ECO:0007669"/>
    <property type="project" value="TreeGrafter"/>
</dbReference>
<dbReference type="Pfam" id="PF14919">
    <property type="entry name" value="MTBP_mid"/>
    <property type="match status" value="3"/>
</dbReference>
<dbReference type="GO" id="GO:0000776">
    <property type="term" value="C:kinetochore"/>
    <property type="evidence" value="ECO:0007669"/>
    <property type="project" value="TreeGrafter"/>
</dbReference>
<reference evidence="5" key="1">
    <citation type="submission" date="2020-03" db="EMBL/GenBank/DDBJ databases">
        <title>Studies in the Genomics of Life Span.</title>
        <authorList>
            <person name="Glass D."/>
        </authorList>
    </citation>
    <scope>NUCLEOTIDE SEQUENCE</scope>
    <source>
        <strain evidence="5">LTLLF</strain>
        <tissue evidence="5">Muscle</tissue>
    </source>
</reference>